<evidence type="ECO:0000256" key="1">
    <source>
        <dbReference type="ARBA" id="ARBA00004826"/>
    </source>
</evidence>
<keyword evidence="9 10" id="KW-0413">Isomerase</keyword>
<organism evidence="12 13">
    <name type="scientific">Plastorhodobacter daqingensis</name>
    <dbReference type="NCBI Taxonomy" id="1387281"/>
    <lineage>
        <taxon>Bacteria</taxon>
        <taxon>Pseudomonadati</taxon>
        <taxon>Pseudomonadota</taxon>
        <taxon>Alphaproteobacteria</taxon>
        <taxon>Rhodobacterales</taxon>
        <taxon>Paracoccaceae</taxon>
        <taxon>Plastorhodobacter</taxon>
    </lineage>
</organism>
<feature type="binding site" evidence="10">
    <location>
        <position position="82"/>
    </location>
    <ligand>
        <name>Mg(2+)</name>
        <dbReference type="ChEBI" id="CHEBI:18420"/>
    </ligand>
</feature>
<comment type="pathway">
    <text evidence="1 10">Isoprenoid biosynthesis; dimethylallyl diphosphate biosynthesis; dimethylallyl diphosphate from isopentenyl diphosphate: step 1/1.</text>
</comment>
<feature type="domain" description="Nudix hydrolase" evidence="11">
    <location>
        <begin position="26"/>
        <end position="160"/>
    </location>
</feature>
<dbReference type="PANTHER" id="PTHR10885">
    <property type="entry name" value="ISOPENTENYL-DIPHOSPHATE DELTA-ISOMERASE"/>
    <property type="match status" value="1"/>
</dbReference>
<comment type="cofactor">
    <cofactor evidence="10">
        <name>Mg(2+)</name>
        <dbReference type="ChEBI" id="CHEBI:18420"/>
    </cofactor>
    <text evidence="10">Binds 1 Mg(2+) ion per subunit. The magnesium ion binds only when substrate is bound.</text>
</comment>
<keyword evidence="4 10" id="KW-0963">Cytoplasm</keyword>
<keyword evidence="5 10" id="KW-0479">Metal-binding</keyword>
<evidence type="ECO:0000313" key="13">
    <source>
        <dbReference type="Proteomes" id="UP001596516"/>
    </source>
</evidence>
<evidence type="ECO:0000313" key="12">
    <source>
        <dbReference type="EMBL" id="MFC7705886.1"/>
    </source>
</evidence>
<evidence type="ECO:0000256" key="2">
    <source>
        <dbReference type="ARBA" id="ARBA00007579"/>
    </source>
</evidence>
<dbReference type="InterPro" id="IPR011876">
    <property type="entry name" value="IsopentenylPP_isomerase_typ1"/>
</dbReference>
<dbReference type="InterPro" id="IPR000086">
    <property type="entry name" value="NUDIX_hydrolase_dom"/>
</dbReference>
<dbReference type="Gene3D" id="3.90.79.10">
    <property type="entry name" value="Nucleoside Triphosphate Pyrophosphohydrolase"/>
    <property type="match status" value="1"/>
</dbReference>
<evidence type="ECO:0000256" key="8">
    <source>
        <dbReference type="ARBA" id="ARBA00023229"/>
    </source>
</evidence>
<proteinExistence type="inferred from homology"/>
<comment type="subcellular location">
    <subcellularLocation>
        <location evidence="10">Cytoplasm</location>
    </subcellularLocation>
</comment>
<dbReference type="PROSITE" id="PS51462">
    <property type="entry name" value="NUDIX"/>
    <property type="match status" value="1"/>
</dbReference>
<feature type="binding site" evidence="10">
    <location>
        <position position="110"/>
    </location>
    <ligand>
        <name>Mn(2+)</name>
        <dbReference type="ChEBI" id="CHEBI:29035"/>
    </ligand>
</feature>
<feature type="binding site" evidence="10">
    <location>
        <position position="22"/>
    </location>
    <ligand>
        <name>Mn(2+)</name>
        <dbReference type="ChEBI" id="CHEBI:29035"/>
    </ligand>
</feature>
<dbReference type="InterPro" id="IPR056375">
    <property type="entry name" value="Idi_bact"/>
</dbReference>
<evidence type="ECO:0000256" key="9">
    <source>
        <dbReference type="ARBA" id="ARBA00023235"/>
    </source>
</evidence>
<evidence type="ECO:0000256" key="6">
    <source>
        <dbReference type="ARBA" id="ARBA00022842"/>
    </source>
</evidence>
<keyword evidence="6 10" id="KW-0460">Magnesium</keyword>
<evidence type="ECO:0000259" key="11">
    <source>
        <dbReference type="PROSITE" id="PS51462"/>
    </source>
</evidence>
<keyword evidence="13" id="KW-1185">Reference proteome</keyword>
<dbReference type="RefSeq" id="WP_377406244.1">
    <property type="nucleotide sequence ID" value="NZ_JBHTFQ010000011.1"/>
</dbReference>
<name>A0ABW2UPG8_9RHOB</name>
<comment type="catalytic activity">
    <reaction evidence="10">
        <text>isopentenyl diphosphate = dimethylallyl diphosphate</text>
        <dbReference type="Rhea" id="RHEA:23284"/>
        <dbReference type="ChEBI" id="CHEBI:57623"/>
        <dbReference type="ChEBI" id="CHEBI:128769"/>
        <dbReference type="EC" id="5.3.3.2"/>
    </reaction>
</comment>
<evidence type="ECO:0000256" key="10">
    <source>
        <dbReference type="HAMAP-Rule" id="MF_00202"/>
    </source>
</evidence>
<comment type="function">
    <text evidence="10">Catalyzes the 1,3-allylic rearrangement of the homoallylic substrate isopentenyl (IPP) to its highly electrophilic allylic isomer, dimethylallyl diphosphate (DMAPP).</text>
</comment>
<dbReference type="PIRSF" id="PIRSF018427">
    <property type="entry name" value="Isopntndiph_ism"/>
    <property type="match status" value="1"/>
</dbReference>
<keyword evidence="7 10" id="KW-0464">Manganese</keyword>
<feature type="active site" evidence="10">
    <location>
        <position position="110"/>
    </location>
</feature>
<feature type="active site" evidence="10">
    <location>
        <position position="62"/>
    </location>
</feature>
<feature type="binding site" evidence="10">
    <location>
        <position position="108"/>
    </location>
    <ligand>
        <name>Mn(2+)</name>
        <dbReference type="ChEBI" id="CHEBI:29035"/>
    </ligand>
</feature>
<dbReference type="CDD" id="cd02885">
    <property type="entry name" value="NUDIX_IPP_Isomerase"/>
    <property type="match status" value="1"/>
</dbReference>
<feature type="binding site" evidence="10">
    <location>
        <position position="64"/>
    </location>
    <ligand>
        <name>Mn(2+)</name>
        <dbReference type="ChEBI" id="CHEBI:29035"/>
    </ligand>
</feature>
<evidence type="ECO:0000256" key="5">
    <source>
        <dbReference type="ARBA" id="ARBA00022723"/>
    </source>
</evidence>
<comment type="caution">
    <text evidence="12">The sequence shown here is derived from an EMBL/GenBank/DDBJ whole genome shotgun (WGS) entry which is preliminary data.</text>
</comment>
<dbReference type="EC" id="5.3.3.2" evidence="3 10"/>
<dbReference type="PANTHER" id="PTHR10885:SF0">
    <property type="entry name" value="ISOPENTENYL-DIPHOSPHATE DELTA-ISOMERASE"/>
    <property type="match status" value="1"/>
</dbReference>
<dbReference type="Proteomes" id="UP001596516">
    <property type="component" value="Unassembled WGS sequence"/>
</dbReference>
<feature type="binding site" evidence="10">
    <location>
        <position position="28"/>
    </location>
    <ligand>
        <name>Mn(2+)</name>
        <dbReference type="ChEBI" id="CHEBI:29035"/>
    </ligand>
</feature>
<dbReference type="EMBL" id="JBHTFQ010000011">
    <property type="protein sequence ID" value="MFC7705886.1"/>
    <property type="molecule type" value="Genomic_DNA"/>
</dbReference>
<dbReference type="SUPFAM" id="SSF55811">
    <property type="entry name" value="Nudix"/>
    <property type="match status" value="1"/>
</dbReference>
<comment type="cofactor">
    <cofactor evidence="10">
        <name>Mn(2+)</name>
        <dbReference type="ChEBI" id="CHEBI:29035"/>
    </cofactor>
    <text evidence="10">Binds 1 Mn(2+) ion per subunit.</text>
</comment>
<evidence type="ECO:0000256" key="7">
    <source>
        <dbReference type="ARBA" id="ARBA00023211"/>
    </source>
</evidence>
<sequence length="175" mass="19720">MPHLIPAWLGGSLIPVEPHDAHRRGLRHRAVSVFILRGQDVLIQRRALSRQHLPGLWSNSGCGHPAWQEQPEDCAIRRLRAELGITGIYPNHRGQIEYRTRLGADLIEHELVDLFVAYAPPELPLAPDPREVAELRWLGIHDLAAEVARHPDQFTPWLRACLPEHTGSILGALQN</sequence>
<comment type="similarity">
    <text evidence="2 10">Belongs to the IPP isomerase type 1 family.</text>
</comment>
<accession>A0ABW2UPG8</accession>
<dbReference type="InterPro" id="IPR015797">
    <property type="entry name" value="NUDIX_hydrolase-like_dom_sf"/>
</dbReference>
<dbReference type="HAMAP" id="MF_00202">
    <property type="entry name" value="Idi"/>
    <property type="match status" value="1"/>
</dbReference>
<keyword evidence="8 10" id="KW-0414">Isoprene biosynthesis</keyword>
<protein>
    <recommendedName>
        <fullName evidence="3 10">Isopentenyl-diphosphate Delta-isomerase</fullName>
        <shortName evidence="10">IPP isomerase</shortName>
        <ecNumber evidence="3 10">5.3.3.2</ecNumber>
    </recommendedName>
    <alternativeName>
        <fullName evidence="10">IPP:DMAPP isomerase</fullName>
    </alternativeName>
    <alternativeName>
        <fullName evidence="10">Isopentenyl pyrophosphate isomerase</fullName>
    </alternativeName>
</protein>
<evidence type="ECO:0000256" key="4">
    <source>
        <dbReference type="ARBA" id="ARBA00022490"/>
    </source>
</evidence>
<dbReference type="Pfam" id="PF00293">
    <property type="entry name" value="NUDIX"/>
    <property type="match status" value="1"/>
</dbReference>
<reference evidence="13" key="1">
    <citation type="journal article" date="2019" name="Int. J. Syst. Evol. Microbiol.">
        <title>The Global Catalogue of Microorganisms (GCM) 10K type strain sequencing project: providing services to taxonomists for standard genome sequencing and annotation.</title>
        <authorList>
            <consortium name="The Broad Institute Genomics Platform"/>
            <consortium name="The Broad Institute Genome Sequencing Center for Infectious Disease"/>
            <person name="Wu L."/>
            <person name="Ma J."/>
        </authorList>
    </citation>
    <scope>NUCLEOTIDE SEQUENCE [LARGE SCALE GENOMIC DNA]</scope>
    <source>
        <strain evidence="13">CGMCC 1.12750</strain>
    </source>
</reference>
<gene>
    <name evidence="10" type="primary">idi</name>
    <name evidence="12" type="ORF">ACFQXB_17020</name>
</gene>
<evidence type="ECO:0000256" key="3">
    <source>
        <dbReference type="ARBA" id="ARBA00012057"/>
    </source>
</evidence>